<comment type="caution">
    <text evidence="4">The sequence shown here is derived from an EMBL/GenBank/DDBJ whole genome shotgun (WGS) entry which is preliminary data.</text>
</comment>
<dbReference type="Proteomes" id="UP001064489">
    <property type="component" value="Chromosome 10"/>
</dbReference>
<keyword evidence="5" id="KW-1185">Reference proteome</keyword>
<reference evidence="4" key="1">
    <citation type="journal article" date="2022" name="Plant J.">
        <title>Strategies of tolerance reflected in two North American maple genomes.</title>
        <authorList>
            <person name="McEvoy S.L."/>
            <person name="Sezen U.U."/>
            <person name="Trouern-Trend A."/>
            <person name="McMahon S.M."/>
            <person name="Schaberg P.G."/>
            <person name="Yang J."/>
            <person name="Wegrzyn J.L."/>
            <person name="Swenson N.G."/>
        </authorList>
    </citation>
    <scope>NUCLEOTIDE SEQUENCE</scope>
    <source>
        <strain evidence="4">91603</strain>
    </source>
</reference>
<accession>A0AAD5IPJ6</accession>
<feature type="compositionally biased region" description="Low complexity" evidence="3">
    <location>
        <begin position="88"/>
        <end position="97"/>
    </location>
</feature>
<gene>
    <name evidence="4" type="ORF">LWI28_023807</name>
</gene>
<dbReference type="Pfam" id="PF00257">
    <property type="entry name" value="Dehydrin"/>
    <property type="match status" value="1"/>
</dbReference>
<proteinExistence type="inferred from homology"/>
<dbReference type="GO" id="GO:0009631">
    <property type="term" value="P:cold acclimation"/>
    <property type="evidence" value="ECO:0007669"/>
    <property type="project" value="TreeGrafter"/>
</dbReference>
<feature type="compositionally biased region" description="Gly residues" evidence="3">
    <location>
        <begin position="62"/>
        <end position="71"/>
    </location>
</feature>
<evidence type="ECO:0000256" key="1">
    <source>
        <dbReference type="ARBA" id="ARBA00008403"/>
    </source>
</evidence>
<dbReference type="EMBL" id="JAJSOW010000105">
    <property type="protein sequence ID" value="KAI9165965.1"/>
    <property type="molecule type" value="Genomic_DNA"/>
</dbReference>
<dbReference type="GO" id="GO:0005829">
    <property type="term" value="C:cytosol"/>
    <property type="evidence" value="ECO:0007669"/>
    <property type="project" value="TreeGrafter"/>
</dbReference>
<dbReference type="PROSITE" id="PS00823">
    <property type="entry name" value="DEHYDRIN_2"/>
    <property type="match status" value="1"/>
</dbReference>
<organism evidence="4 5">
    <name type="scientific">Acer negundo</name>
    <name type="common">Box elder</name>
    <dbReference type="NCBI Taxonomy" id="4023"/>
    <lineage>
        <taxon>Eukaryota</taxon>
        <taxon>Viridiplantae</taxon>
        <taxon>Streptophyta</taxon>
        <taxon>Embryophyta</taxon>
        <taxon>Tracheophyta</taxon>
        <taxon>Spermatophyta</taxon>
        <taxon>Magnoliopsida</taxon>
        <taxon>eudicotyledons</taxon>
        <taxon>Gunneridae</taxon>
        <taxon>Pentapetalae</taxon>
        <taxon>rosids</taxon>
        <taxon>malvids</taxon>
        <taxon>Sapindales</taxon>
        <taxon>Sapindaceae</taxon>
        <taxon>Hippocastanoideae</taxon>
        <taxon>Acereae</taxon>
        <taxon>Acer</taxon>
    </lineage>
</organism>
<feature type="compositionally biased region" description="Basic and acidic residues" evidence="3">
    <location>
        <begin position="136"/>
        <end position="162"/>
    </location>
</feature>
<evidence type="ECO:0000313" key="5">
    <source>
        <dbReference type="Proteomes" id="UP001064489"/>
    </source>
</evidence>
<feature type="compositionally biased region" description="Basic and acidic residues" evidence="3">
    <location>
        <begin position="104"/>
        <end position="121"/>
    </location>
</feature>
<feature type="compositionally biased region" description="Polar residues" evidence="3">
    <location>
        <begin position="1"/>
        <end position="15"/>
    </location>
</feature>
<evidence type="ECO:0000313" key="4">
    <source>
        <dbReference type="EMBL" id="KAI9165965.1"/>
    </source>
</evidence>
<feature type="compositionally biased region" description="Basic and acidic residues" evidence="3">
    <location>
        <begin position="34"/>
        <end position="50"/>
    </location>
</feature>
<dbReference type="InterPro" id="IPR030513">
    <property type="entry name" value="Dehydrin_CS"/>
</dbReference>
<feature type="region of interest" description="Disordered" evidence="3">
    <location>
        <begin position="1"/>
        <end position="162"/>
    </location>
</feature>
<feature type="compositionally biased region" description="Gly residues" evidence="3">
    <location>
        <begin position="125"/>
        <end position="134"/>
    </location>
</feature>
<dbReference type="AlphaFoldDB" id="A0AAD5IPJ6"/>
<evidence type="ECO:0000256" key="3">
    <source>
        <dbReference type="SAM" id="MobiDB-lite"/>
    </source>
</evidence>
<evidence type="ECO:0008006" key="6">
    <source>
        <dbReference type="Google" id="ProtNLM"/>
    </source>
</evidence>
<dbReference type="GO" id="GO:0046872">
    <property type="term" value="F:metal ion binding"/>
    <property type="evidence" value="ECO:0007669"/>
    <property type="project" value="UniProtKB-ARBA"/>
</dbReference>
<dbReference type="GO" id="GO:0009737">
    <property type="term" value="P:response to abscisic acid"/>
    <property type="evidence" value="ECO:0007669"/>
    <property type="project" value="TreeGrafter"/>
</dbReference>
<dbReference type="PANTHER" id="PTHR33346">
    <property type="entry name" value="DEHYDRIN XERO 2-RELATED"/>
    <property type="match status" value="1"/>
</dbReference>
<sequence length="162" mass="16675">MAQYNKNQHGAANPQTDEHGNIIHQTGQAGLGEQIKEHIPGMGHTDDSKPHQHSGTGATTAPGGGGLGGQIKEGMPGMGHRDDRPRQTTGAGATTTPGGVGLGEKMKDNIPGMGHKDDKPHNTTGAGGGFGMSGEGQHDQQGQEKKGAMDKIKEKLPGHRGN</sequence>
<reference evidence="4" key="2">
    <citation type="submission" date="2023-02" db="EMBL/GenBank/DDBJ databases">
        <authorList>
            <person name="Swenson N.G."/>
            <person name="Wegrzyn J.L."/>
            <person name="Mcevoy S.L."/>
        </authorList>
    </citation>
    <scope>NUCLEOTIDE SEQUENCE</scope>
    <source>
        <strain evidence="4">91603</strain>
        <tissue evidence="4">Leaf</tissue>
    </source>
</reference>
<evidence type="ECO:0000256" key="2">
    <source>
        <dbReference type="RuleBase" id="RU003995"/>
    </source>
</evidence>
<name>A0AAD5IPJ6_ACENE</name>
<protein>
    <recommendedName>
        <fullName evidence="6">Dehydrin</fullName>
    </recommendedName>
</protein>
<comment type="similarity">
    <text evidence="1 2">Belongs to the plant dehydrin family.</text>
</comment>
<dbReference type="PANTHER" id="PTHR33346:SF42">
    <property type="entry name" value="DEHYDRIN XERO 1"/>
    <property type="match status" value="1"/>
</dbReference>
<dbReference type="InterPro" id="IPR000167">
    <property type="entry name" value="Dehydrin"/>
</dbReference>
<dbReference type="GO" id="GO:0009414">
    <property type="term" value="P:response to water deprivation"/>
    <property type="evidence" value="ECO:0007669"/>
    <property type="project" value="UniProtKB-ARBA"/>
</dbReference>